<feature type="compositionally biased region" description="Basic and acidic residues" evidence="1">
    <location>
        <begin position="1"/>
        <end position="27"/>
    </location>
</feature>
<proteinExistence type="predicted"/>
<evidence type="ECO:0000313" key="2">
    <source>
        <dbReference type="EMBL" id="TBU30404.1"/>
    </source>
</evidence>
<dbReference type="Proteomes" id="UP000292957">
    <property type="component" value="Unassembled WGS sequence"/>
</dbReference>
<sequence>MTRTERASYPDAVNKDRSQAKNGMDKRIPKKGAGPHNWGRIEDELEIEQAALQDEEAEFEEATGAVSVNNDAERPAPQRRGSSLSPEEVQQGIEFRKKALKSPNTDLGSIARTAPALSTSPKYDVPVVTDANLLGVEGHIPDRYRKAKQSNPCINVT</sequence>
<name>A0A4Q9MRD7_9APHY</name>
<dbReference type="AlphaFoldDB" id="A0A4Q9MRD7"/>
<accession>A0A4Q9MRD7</accession>
<gene>
    <name evidence="2" type="ORF">BD311DRAFT_776917</name>
</gene>
<reference evidence="2" key="1">
    <citation type="submission" date="2019-01" db="EMBL/GenBank/DDBJ databases">
        <title>Draft genome sequences of three monokaryotic isolates of the white-rot basidiomycete fungus Dichomitus squalens.</title>
        <authorList>
            <consortium name="DOE Joint Genome Institute"/>
            <person name="Lopez S.C."/>
            <person name="Andreopoulos B."/>
            <person name="Pangilinan J."/>
            <person name="Lipzen A."/>
            <person name="Riley R."/>
            <person name="Ahrendt S."/>
            <person name="Ng V."/>
            <person name="Barry K."/>
            <person name="Daum C."/>
            <person name="Grigoriev I.V."/>
            <person name="Hilden K.S."/>
            <person name="Makela M.R."/>
            <person name="de Vries R.P."/>
        </authorList>
    </citation>
    <scope>NUCLEOTIDE SEQUENCE [LARGE SCALE GENOMIC DNA]</scope>
    <source>
        <strain evidence="2">OM18370.1</strain>
    </source>
</reference>
<evidence type="ECO:0000256" key="1">
    <source>
        <dbReference type="SAM" id="MobiDB-lite"/>
    </source>
</evidence>
<evidence type="ECO:0008006" key="3">
    <source>
        <dbReference type="Google" id="ProtNLM"/>
    </source>
</evidence>
<feature type="compositionally biased region" description="Acidic residues" evidence="1">
    <location>
        <begin position="43"/>
        <end position="61"/>
    </location>
</feature>
<organism evidence="2">
    <name type="scientific">Dichomitus squalens</name>
    <dbReference type="NCBI Taxonomy" id="114155"/>
    <lineage>
        <taxon>Eukaryota</taxon>
        <taxon>Fungi</taxon>
        <taxon>Dikarya</taxon>
        <taxon>Basidiomycota</taxon>
        <taxon>Agaricomycotina</taxon>
        <taxon>Agaricomycetes</taxon>
        <taxon>Polyporales</taxon>
        <taxon>Polyporaceae</taxon>
        <taxon>Dichomitus</taxon>
    </lineage>
</organism>
<protein>
    <recommendedName>
        <fullName evidence="3">Hyaluronan/mRNA-binding protein domain-containing protein</fullName>
    </recommendedName>
</protein>
<feature type="region of interest" description="Disordered" evidence="1">
    <location>
        <begin position="1"/>
        <end position="92"/>
    </location>
</feature>
<dbReference type="OrthoDB" id="2562681at2759"/>
<dbReference type="EMBL" id="ML143406">
    <property type="protein sequence ID" value="TBU30404.1"/>
    <property type="molecule type" value="Genomic_DNA"/>
</dbReference>